<keyword evidence="2" id="KW-1185">Reference proteome</keyword>
<dbReference type="EMBL" id="JBBNAG010000008">
    <property type="protein sequence ID" value="KAK9112364.1"/>
    <property type="molecule type" value="Genomic_DNA"/>
</dbReference>
<name>A0AAP0IBN2_9MAGN</name>
<proteinExistence type="predicted"/>
<accession>A0AAP0IBN2</accession>
<comment type="caution">
    <text evidence="1">The sequence shown here is derived from an EMBL/GenBank/DDBJ whole genome shotgun (WGS) entry which is preliminary data.</text>
</comment>
<dbReference type="AlphaFoldDB" id="A0AAP0IBN2"/>
<gene>
    <name evidence="1" type="ORF">Scep_019883</name>
</gene>
<organism evidence="1 2">
    <name type="scientific">Stephania cephalantha</name>
    <dbReference type="NCBI Taxonomy" id="152367"/>
    <lineage>
        <taxon>Eukaryota</taxon>
        <taxon>Viridiplantae</taxon>
        <taxon>Streptophyta</taxon>
        <taxon>Embryophyta</taxon>
        <taxon>Tracheophyta</taxon>
        <taxon>Spermatophyta</taxon>
        <taxon>Magnoliopsida</taxon>
        <taxon>Ranunculales</taxon>
        <taxon>Menispermaceae</taxon>
        <taxon>Menispermoideae</taxon>
        <taxon>Cissampelideae</taxon>
        <taxon>Stephania</taxon>
    </lineage>
</organism>
<evidence type="ECO:0000313" key="2">
    <source>
        <dbReference type="Proteomes" id="UP001419268"/>
    </source>
</evidence>
<sequence length="61" mass="7176">MKIDYNMSGLKRGKFKKIAVEIDIDNPLPSAIQINGKYQRIEYEDIATIYYKFSRYGHTDD</sequence>
<protein>
    <submittedName>
        <fullName evidence="1">Uncharacterized protein</fullName>
    </submittedName>
</protein>
<evidence type="ECO:0000313" key="1">
    <source>
        <dbReference type="EMBL" id="KAK9112364.1"/>
    </source>
</evidence>
<dbReference type="Proteomes" id="UP001419268">
    <property type="component" value="Unassembled WGS sequence"/>
</dbReference>
<reference evidence="1 2" key="1">
    <citation type="submission" date="2024-01" db="EMBL/GenBank/DDBJ databases">
        <title>Genome assemblies of Stephania.</title>
        <authorList>
            <person name="Yang L."/>
        </authorList>
    </citation>
    <scope>NUCLEOTIDE SEQUENCE [LARGE SCALE GENOMIC DNA]</scope>
    <source>
        <strain evidence="1">JXDWG</strain>
        <tissue evidence="1">Leaf</tissue>
    </source>
</reference>